<comment type="caution">
    <text evidence="2">The sequence shown here is derived from an EMBL/GenBank/DDBJ whole genome shotgun (WGS) entry which is preliminary data.</text>
</comment>
<sequence length="210" mass="24049">MILFLLSPIQTIRQNNLLALIFPPVLNENHEIPGIPDILTEQVIKVHMHKWILKRFGQIRVGQDENEQCWPRFGPNNPNVVNWRRQKIETNQKITQENDPDPETTRDLERIEEVGIKNKIMNEGVEQEALIEQNASTQCLNVSDEPSQSLVAQDTTKQQASTVPNPKVSSKNGQKRSKRAKANPLNGSSEEEDDQNPQSYKQNEPEDARR</sequence>
<gene>
    <name evidence="2" type="ORF">EZS28_018818</name>
</gene>
<accession>A0A5J4VU15</accession>
<reference evidence="2 3" key="1">
    <citation type="submission" date="2019-03" db="EMBL/GenBank/DDBJ databases">
        <title>Single cell metagenomics reveals metabolic interactions within the superorganism composed of flagellate Streblomastix strix and complex community of Bacteroidetes bacteria on its surface.</title>
        <authorList>
            <person name="Treitli S.C."/>
            <person name="Kolisko M."/>
            <person name="Husnik F."/>
            <person name="Keeling P."/>
            <person name="Hampl V."/>
        </authorList>
    </citation>
    <scope>NUCLEOTIDE SEQUENCE [LARGE SCALE GENOMIC DNA]</scope>
    <source>
        <strain evidence="2">ST1C</strain>
    </source>
</reference>
<evidence type="ECO:0000256" key="1">
    <source>
        <dbReference type="SAM" id="MobiDB-lite"/>
    </source>
</evidence>
<evidence type="ECO:0000313" key="2">
    <source>
        <dbReference type="EMBL" id="KAA6385656.1"/>
    </source>
</evidence>
<evidence type="ECO:0000313" key="3">
    <source>
        <dbReference type="Proteomes" id="UP000324800"/>
    </source>
</evidence>
<protein>
    <submittedName>
        <fullName evidence="2">Uncharacterized protein</fullName>
    </submittedName>
</protein>
<feature type="compositionally biased region" description="Polar residues" evidence="1">
    <location>
        <begin position="141"/>
        <end position="172"/>
    </location>
</feature>
<dbReference type="EMBL" id="SNRW01005168">
    <property type="protein sequence ID" value="KAA6385656.1"/>
    <property type="molecule type" value="Genomic_DNA"/>
</dbReference>
<organism evidence="2 3">
    <name type="scientific">Streblomastix strix</name>
    <dbReference type="NCBI Taxonomy" id="222440"/>
    <lineage>
        <taxon>Eukaryota</taxon>
        <taxon>Metamonada</taxon>
        <taxon>Preaxostyla</taxon>
        <taxon>Oxymonadida</taxon>
        <taxon>Streblomastigidae</taxon>
        <taxon>Streblomastix</taxon>
    </lineage>
</organism>
<name>A0A5J4VU15_9EUKA</name>
<proteinExistence type="predicted"/>
<feature type="region of interest" description="Disordered" evidence="1">
    <location>
        <begin position="141"/>
        <end position="210"/>
    </location>
</feature>
<dbReference type="AlphaFoldDB" id="A0A5J4VU15"/>
<dbReference type="Proteomes" id="UP000324800">
    <property type="component" value="Unassembled WGS sequence"/>
</dbReference>